<dbReference type="Pfam" id="PF00588">
    <property type="entry name" value="SpoU_methylase"/>
    <property type="match status" value="1"/>
</dbReference>
<evidence type="ECO:0000313" key="6">
    <source>
        <dbReference type="Proteomes" id="UP000655570"/>
    </source>
</evidence>
<feature type="region of interest" description="Disordered" evidence="3">
    <location>
        <begin position="1"/>
        <end position="21"/>
    </location>
</feature>
<dbReference type="CDD" id="cd18095">
    <property type="entry name" value="SpoU-like_rRNA-MTase"/>
    <property type="match status" value="1"/>
</dbReference>
<evidence type="ECO:0000256" key="3">
    <source>
        <dbReference type="SAM" id="MobiDB-lite"/>
    </source>
</evidence>
<comment type="caution">
    <text evidence="5">The sequence shown here is derived from an EMBL/GenBank/DDBJ whole genome shotgun (WGS) entry which is preliminary data.</text>
</comment>
<organism evidence="5 6">
    <name type="scientific">Oerskovia merdavium</name>
    <dbReference type="NCBI Taxonomy" id="2762227"/>
    <lineage>
        <taxon>Bacteria</taxon>
        <taxon>Bacillati</taxon>
        <taxon>Actinomycetota</taxon>
        <taxon>Actinomycetes</taxon>
        <taxon>Micrococcales</taxon>
        <taxon>Cellulomonadaceae</taxon>
        <taxon>Oerskovia</taxon>
    </lineage>
</organism>
<feature type="domain" description="tRNA/rRNA methyltransferase SpoU type" evidence="4">
    <location>
        <begin position="213"/>
        <end position="354"/>
    </location>
</feature>
<accession>A0ABR8U1X1</accession>
<dbReference type="Proteomes" id="UP000655570">
    <property type="component" value="Unassembled WGS sequence"/>
</dbReference>
<proteinExistence type="predicted"/>
<dbReference type="InterPro" id="IPR029064">
    <property type="entry name" value="Ribosomal_eL30-like_sf"/>
</dbReference>
<dbReference type="PANTHER" id="PTHR43191">
    <property type="entry name" value="RRNA METHYLTRANSFERASE 3"/>
    <property type="match status" value="1"/>
</dbReference>
<protein>
    <submittedName>
        <fullName evidence="5">RNA methyltransferase</fullName>
    </submittedName>
</protein>
<reference evidence="5 6" key="1">
    <citation type="submission" date="2020-08" db="EMBL/GenBank/DDBJ databases">
        <title>A Genomic Blueprint of the Chicken Gut Microbiome.</title>
        <authorList>
            <person name="Gilroy R."/>
            <person name="Ravi A."/>
            <person name="Getino M."/>
            <person name="Pursley I."/>
            <person name="Horton D.L."/>
            <person name="Alikhan N.-F."/>
            <person name="Baker D."/>
            <person name="Gharbi K."/>
            <person name="Hall N."/>
            <person name="Watson M."/>
            <person name="Adriaenssens E.M."/>
            <person name="Foster-Nyarko E."/>
            <person name="Jarju S."/>
            <person name="Secka A."/>
            <person name="Antonio M."/>
            <person name="Oren A."/>
            <person name="Chaudhuri R."/>
            <person name="La Ragione R.M."/>
            <person name="Hildebrand F."/>
            <person name="Pallen M.J."/>
        </authorList>
    </citation>
    <scope>NUCLEOTIDE SEQUENCE [LARGE SCALE GENOMIC DNA]</scope>
    <source>
        <strain evidence="5 6">Sa2CUA9</strain>
    </source>
</reference>
<sequence>MLGSGPRSGTPRGSPSSTRFRGLDHEVEVAKVVRTTATSCSAQVGHRAPSTVEGRCGRGAAVTRCRPAPSVRENLSVQIIHVTDPADPRLADYTNLTDVELRSKNEPEKGMYIAESTTVIHRALRAGHRPRSFLMAEKWLPGLEEAISAVGLDDGPGGTGEPVPVYIAEPAVLESITGFNLHRGALAAMHRPVLPSVHELLTTARDGQGARRVAILEDIVDHTNVGAIFRGAAGLGVDAVLVSPRCSDPLYRRSVRVSMGTVFQVPWTRLESWPGGVEELREHGFTVAALALSDDSLTLDEYVARGDERSAFVFGTEGHGLHRSTLAAVDHVVKIPMSGGVDSLNVAASAAVVFWATRT</sequence>
<keyword evidence="1 5" id="KW-0489">Methyltransferase</keyword>
<keyword evidence="2" id="KW-0808">Transferase</keyword>
<dbReference type="Gene3D" id="3.40.1280.10">
    <property type="match status" value="1"/>
</dbReference>
<dbReference type="SUPFAM" id="SSF55315">
    <property type="entry name" value="L30e-like"/>
    <property type="match status" value="1"/>
</dbReference>
<evidence type="ECO:0000259" key="4">
    <source>
        <dbReference type="Pfam" id="PF00588"/>
    </source>
</evidence>
<dbReference type="GO" id="GO:0008168">
    <property type="term" value="F:methyltransferase activity"/>
    <property type="evidence" value="ECO:0007669"/>
    <property type="project" value="UniProtKB-KW"/>
</dbReference>
<dbReference type="InterPro" id="IPR029028">
    <property type="entry name" value="Alpha/beta_knot_MTases"/>
</dbReference>
<dbReference type="PANTHER" id="PTHR43191:SF12">
    <property type="entry name" value="RRNA METHYLASE"/>
    <property type="match status" value="1"/>
</dbReference>
<dbReference type="GO" id="GO:0032259">
    <property type="term" value="P:methylation"/>
    <property type="evidence" value="ECO:0007669"/>
    <property type="project" value="UniProtKB-KW"/>
</dbReference>
<gene>
    <name evidence="5" type="ORF">H9641_13675</name>
</gene>
<dbReference type="EMBL" id="JACSQF010000014">
    <property type="protein sequence ID" value="MBD7981765.1"/>
    <property type="molecule type" value="Genomic_DNA"/>
</dbReference>
<evidence type="ECO:0000313" key="5">
    <source>
        <dbReference type="EMBL" id="MBD7981765.1"/>
    </source>
</evidence>
<dbReference type="InterPro" id="IPR051259">
    <property type="entry name" value="rRNA_Methyltransferase"/>
</dbReference>
<dbReference type="Gene3D" id="3.30.1330.30">
    <property type="match status" value="1"/>
</dbReference>
<evidence type="ECO:0000256" key="2">
    <source>
        <dbReference type="ARBA" id="ARBA00022679"/>
    </source>
</evidence>
<feature type="compositionally biased region" description="Low complexity" evidence="3">
    <location>
        <begin position="1"/>
        <end position="19"/>
    </location>
</feature>
<dbReference type="InterPro" id="IPR001537">
    <property type="entry name" value="SpoU_MeTrfase"/>
</dbReference>
<keyword evidence="6" id="KW-1185">Reference proteome</keyword>
<evidence type="ECO:0000256" key="1">
    <source>
        <dbReference type="ARBA" id="ARBA00022603"/>
    </source>
</evidence>
<dbReference type="SUPFAM" id="SSF75217">
    <property type="entry name" value="alpha/beta knot"/>
    <property type="match status" value="1"/>
</dbReference>
<name>A0ABR8U1X1_9CELL</name>
<dbReference type="InterPro" id="IPR029026">
    <property type="entry name" value="tRNA_m1G_MTases_N"/>
</dbReference>